<keyword evidence="9" id="KW-0067">ATP-binding</keyword>
<dbReference type="InterPro" id="IPR013656">
    <property type="entry name" value="PAS_4"/>
</dbReference>
<dbReference type="InterPro" id="IPR005467">
    <property type="entry name" value="His_kinase_dom"/>
</dbReference>
<dbReference type="Gene3D" id="3.30.450.20">
    <property type="entry name" value="PAS domain"/>
    <property type="match status" value="2"/>
</dbReference>
<evidence type="ECO:0000256" key="6">
    <source>
        <dbReference type="ARBA" id="ARBA00022692"/>
    </source>
</evidence>
<keyword evidence="18" id="KW-1185">Reference proteome</keyword>
<dbReference type="GO" id="GO:0030295">
    <property type="term" value="F:protein kinase activator activity"/>
    <property type="evidence" value="ECO:0007669"/>
    <property type="project" value="TreeGrafter"/>
</dbReference>
<reference evidence="18" key="1">
    <citation type="submission" date="2012-06" db="EMBL/GenBank/DDBJ databases">
        <title>Complete sequence of chromosome of Desulfomonile tiedjei DSM 6799.</title>
        <authorList>
            <person name="Lucas S."/>
            <person name="Copeland A."/>
            <person name="Lapidus A."/>
            <person name="Glavina del Rio T."/>
            <person name="Dalin E."/>
            <person name="Tice H."/>
            <person name="Bruce D."/>
            <person name="Goodwin L."/>
            <person name="Pitluck S."/>
            <person name="Peters L."/>
            <person name="Ovchinnikova G."/>
            <person name="Zeytun A."/>
            <person name="Lu M."/>
            <person name="Kyrpides N."/>
            <person name="Mavromatis K."/>
            <person name="Ivanova N."/>
            <person name="Brettin T."/>
            <person name="Detter J.C."/>
            <person name="Han C."/>
            <person name="Larimer F."/>
            <person name="Land M."/>
            <person name="Hauser L."/>
            <person name="Markowitz V."/>
            <person name="Cheng J.-F."/>
            <person name="Hugenholtz P."/>
            <person name="Woyke T."/>
            <person name="Wu D."/>
            <person name="Spring S."/>
            <person name="Schroeder M."/>
            <person name="Brambilla E."/>
            <person name="Klenk H.-P."/>
            <person name="Eisen J.A."/>
        </authorList>
    </citation>
    <scope>NUCLEOTIDE SEQUENCE [LARGE SCALE GENOMIC DNA]</scope>
    <source>
        <strain evidence="18">ATCC 49306 / DSM 6799 / DCB-1</strain>
    </source>
</reference>
<evidence type="ECO:0000256" key="5">
    <source>
        <dbReference type="ARBA" id="ARBA00022679"/>
    </source>
</evidence>
<dbReference type="Gene3D" id="6.10.340.10">
    <property type="match status" value="1"/>
</dbReference>
<keyword evidence="11" id="KW-0902">Two-component regulatory system</keyword>
<keyword evidence="6 13" id="KW-0812">Transmembrane</keyword>
<dbReference type="InterPro" id="IPR003594">
    <property type="entry name" value="HATPase_dom"/>
</dbReference>
<dbReference type="KEGG" id="dti:Desti_4208"/>
<dbReference type="PROSITE" id="PS50109">
    <property type="entry name" value="HIS_KIN"/>
    <property type="match status" value="1"/>
</dbReference>
<dbReference type="InterPro" id="IPR000700">
    <property type="entry name" value="PAS-assoc_C"/>
</dbReference>
<keyword evidence="4" id="KW-0597">Phosphoprotein</keyword>
<evidence type="ECO:0000259" key="14">
    <source>
        <dbReference type="PROSITE" id="PS50109"/>
    </source>
</evidence>
<evidence type="ECO:0000256" key="1">
    <source>
        <dbReference type="ARBA" id="ARBA00000085"/>
    </source>
</evidence>
<dbReference type="GO" id="GO:0000155">
    <property type="term" value="F:phosphorelay sensor kinase activity"/>
    <property type="evidence" value="ECO:0007669"/>
    <property type="project" value="InterPro"/>
</dbReference>
<proteinExistence type="predicted"/>
<dbReference type="GO" id="GO:0007234">
    <property type="term" value="P:osmosensory signaling via phosphorelay pathway"/>
    <property type="evidence" value="ECO:0007669"/>
    <property type="project" value="TreeGrafter"/>
</dbReference>
<dbReference type="SUPFAM" id="SSF55874">
    <property type="entry name" value="ATPase domain of HSP90 chaperone/DNA topoisomerase II/histidine kinase"/>
    <property type="match status" value="1"/>
</dbReference>
<evidence type="ECO:0000256" key="13">
    <source>
        <dbReference type="SAM" id="Phobius"/>
    </source>
</evidence>
<dbReference type="HOGENOM" id="CLU_000445_89_29_7"/>
<comment type="subcellular location">
    <subcellularLocation>
        <location evidence="2">Membrane</location>
        <topology evidence="2">Multi-pass membrane protein</topology>
    </subcellularLocation>
</comment>
<dbReference type="InterPro" id="IPR035965">
    <property type="entry name" value="PAS-like_dom_sf"/>
</dbReference>
<dbReference type="InterPro" id="IPR000014">
    <property type="entry name" value="PAS"/>
</dbReference>
<dbReference type="CDD" id="cd06225">
    <property type="entry name" value="HAMP"/>
    <property type="match status" value="1"/>
</dbReference>
<organism evidence="17 18">
    <name type="scientific">Desulfomonile tiedjei (strain ATCC 49306 / DSM 6799 / DCB-1)</name>
    <dbReference type="NCBI Taxonomy" id="706587"/>
    <lineage>
        <taxon>Bacteria</taxon>
        <taxon>Pseudomonadati</taxon>
        <taxon>Thermodesulfobacteriota</taxon>
        <taxon>Desulfomonilia</taxon>
        <taxon>Desulfomonilales</taxon>
        <taxon>Desulfomonilaceae</taxon>
        <taxon>Desulfomonile</taxon>
    </lineage>
</organism>
<dbReference type="PANTHER" id="PTHR42878">
    <property type="entry name" value="TWO-COMPONENT HISTIDINE KINASE"/>
    <property type="match status" value="1"/>
</dbReference>
<name>I4CBA4_DESTA</name>
<dbReference type="CDD" id="cd00075">
    <property type="entry name" value="HATPase"/>
    <property type="match status" value="1"/>
</dbReference>
<dbReference type="SUPFAM" id="SSF55785">
    <property type="entry name" value="PYP-like sensor domain (PAS domain)"/>
    <property type="match status" value="2"/>
</dbReference>
<evidence type="ECO:0000259" key="16">
    <source>
        <dbReference type="PROSITE" id="PS50885"/>
    </source>
</evidence>
<dbReference type="InterPro" id="IPR050351">
    <property type="entry name" value="BphY/WalK/GraS-like"/>
</dbReference>
<evidence type="ECO:0000259" key="15">
    <source>
        <dbReference type="PROSITE" id="PS50113"/>
    </source>
</evidence>
<dbReference type="SUPFAM" id="SSF47384">
    <property type="entry name" value="Homodimeric domain of signal transducing histidine kinase"/>
    <property type="match status" value="1"/>
</dbReference>
<feature type="domain" description="PAC" evidence="15">
    <location>
        <begin position="463"/>
        <end position="515"/>
    </location>
</feature>
<dbReference type="Proteomes" id="UP000006055">
    <property type="component" value="Chromosome"/>
</dbReference>
<dbReference type="Pfam" id="PF08448">
    <property type="entry name" value="PAS_4"/>
    <property type="match status" value="2"/>
</dbReference>
<dbReference type="STRING" id="706587.Desti_4208"/>
<feature type="domain" description="HAMP" evidence="16">
    <location>
        <begin position="214"/>
        <end position="267"/>
    </location>
</feature>
<protein>
    <recommendedName>
        <fullName evidence="3">histidine kinase</fullName>
        <ecNumber evidence="3">2.7.13.3</ecNumber>
    </recommendedName>
</protein>
<keyword evidence="5" id="KW-0808">Transferase</keyword>
<evidence type="ECO:0000256" key="7">
    <source>
        <dbReference type="ARBA" id="ARBA00022741"/>
    </source>
</evidence>
<dbReference type="OrthoDB" id="9805967at2"/>
<accession>I4CBA4</accession>
<dbReference type="EMBL" id="CP003360">
    <property type="protein sequence ID" value="AFM26845.1"/>
    <property type="molecule type" value="Genomic_DNA"/>
</dbReference>
<evidence type="ECO:0000313" key="18">
    <source>
        <dbReference type="Proteomes" id="UP000006055"/>
    </source>
</evidence>
<feature type="transmembrane region" description="Helical" evidence="13">
    <location>
        <begin position="12"/>
        <end position="33"/>
    </location>
</feature>
<dbReference type="InterPro" id="IPR004358">
    <property type="entry name" value="Sig_transdc_His_kin-like_C"/>
</dbReference>
<keyword evidence="12 13" id="KW-0472">Membrane</keyword>
<evidence type="ECO:0000256" key="8">
    <source>
        <dbReference type="ARBA" id="ARBA00022777"/>
    </source>
</evidence>
<dbReference type="PROSITE" id="PS50885">
    <property type="entry name" value="HAMP"/>
    <property type="match status" value="1"/>
</dbReference>
<dbReference type="RefSeq" id="WP_014811966.1">
    <property type="nucleotide sequence ID" value="NC_018025.1"/>
</dbReference>
<dbReference type="GO" id="GO:0016020">
    <property type="term" value="C:membrane"/>
    <property type="evidence" value="ECO:0007669"/>
    <property type="project" value="UniProtKB-SubCell"/>
</dbReference>
<evidence type="ECO:0000256" key="9">
    <source>
        <dbReference type="ARBA" id="ARBA00022840"/>
    </source>
</evidence>
<dbReference type="InterPro" id="IPR003660">
    <property type="entry name" value="HAMP_dom"/>
</dbReference>
<comment type="catalytic activity">
    <reaction evidence="1">
        <text>ATP + protein L-histidine = ADP + protein N-phospho-L-histidine.</text>
        <dbReference type="EC" id="2.7.13.3"/>
    </reaction>
</comment>
<dbReference type="AlphaFoldDB" id="I4CBA4"/>
<evidence type="ECO:0000256" key="11">
    <source>
        <dbReference type="ARBA" id="ARBA00023012"/>
    </source>
</evidence>
<evidence type="ECO:0000256" key="4">
    <source>
        <dbReference type="ARBA" id="ARBA00022553"/>
    </source>
</evidence>
<feature type="domain" description="PAC" evidence="15">
    <location>
        <begin position="342"/>
        <end position="394"/>
    </location>
</feature>
<keyword evidence="7" id="KW-0547">Nucleotide-binding</keyword>
<dbReference type="Gene3D" id="1.10.287.130">
    <property type="match status" value="1"/>
</dbReference>
<dbReference type="PROSITE" id="PS50113">
    <property type="entry name" value="PAC"/>
    <property type="match status" value="2"/>
</dbReference>
<dbReference type="PANTHER" id="PTHR42878:SF7">
    <property type="entry name" value="SENSOR HISTIDINE KINASE GLRK"/>
    <property type="match status" value="1"/>
</dbReference>
<evidence type="ECO:0000256" key="3">
    <source>
        <dbReference type="ARBA" id="ARBA00012438"/>
    </source>
</evidence>
<keyword evidence="10 13" id="KW-1133">Transmembrane helix</keyword>
<dbReference type="GO" id="GO:0000156">
    <property type="term" value="F:phosphorelay response regulator activity"/>
    <property type="evidence" value="ECO:0007669"/>
    <property type="project" value="TreeGrafter"/>
</dbReference>
<evidence type="ECO:0000256" key="10">
    <source>
        <dbReference type="ARBA" id="ARBA00022989"/>
    </source>
</evidence>
<dbReference type="InterPro" id="IPR036097">
    <property type="entry name" value="HisK_dim/P_sf"/>
</dbReference>
<dbReference type="NCBIfam" id="TIGR00229">
    <property type="entry name" value="sensory_box"/>
    <property type="match status" value="1"/>
</dbReference>
<dbReference type="Gene3D" id="3.30.450.290">
    <property type="match status" value="1"/>
</dbReference>
<dbReference type="InterPro" id="IPR036890">
    <property type="entry name" value="HATPase_C_sf"/>
</dbReference>
<feature type="domain" description="Histidine kinase" evidence="14">
    <location>
        <begin position="522"/>
        <end position="737"/>
    </location>
</feature>
<dbReference type="EC" id="2.7.13.3" evidence="3"/>
<dbReference type="Pfam" id="PF02518">
    <property type="entry name" value="HATPase_c"/>
    <property type="match status" value="1"/>
</dbReference>
<dbReference type="eggNOG" id="COG3852">
    <property type="taxonomic scope" value="Bacteria"/>
</dbReference>
<sequence length="749" mass="84437">MERLLRRLFGSLRFKLSFYVGLFVFVAVVAFAIHSIDVQEKNLVNARVNAALTYSEVIKSAIWNGMMTKDRDVIRQIIKTIAQHENLQAINIYDRDGFLRYTTERGFIANPTQKADDVGNSLLRGLDSNPSVRHRFLENRRYLNVVNPLVNSPSCSTSACHSHPESHEVLGALEVTFPLKGLRTQIYNSARNTYIFAFSLFILISTVSGLGVIWLVSKPLKKLQEKARKMASGRYKPEAFRSEAYDSVAMLSQTFDEMSRQINERTRQLDESRKMYKELFEKVPCYITVIDKDYKIVRANEAFTNEFGDQVGKYCFTGRKGLDSKCENCPVEKTFASGVSKRSEEIWNPCSDDRKAYVIVHTSPILDELGEVVEVMEMSLDVTRMVRLQLELERKEEQYKSLIESVPCYLTVVDRDFRISYQNTVFTRDFGHKIGELCFKAYKGLNSRCINCPVERTFQDANNHTSEEIWSRNGSDAYIVTYTSPIHDEAGDVTSVMEMCTNVTELKLLQNELAVLGETIAGMSHTVKNILSGLAGGVYMVDSGLTQGKDDRVRVGWDMVKKNVDKVSHLVRDILYASKEREPEYEYCDFTSVLDDVCSLYEGKARKHGIDLVRDYEAIPRMSVIDPNGMHNVLSNLISNAIEACRNDTGKEAYRIAVGCETQGVDLILKVTDNGSGIPEEVRKNLFRKFFSTKGARGTGLGLVVTQKIIAEHGGTICAESIEGEGTTFIVRISSKEPDRQSASLAVSS</sequence>
<dbReference type="Gene3D" id="3.30.565.10">
    <property type="entry name" value="Histidine kinase-like ATPase, C-terminal domain"/>
    <property type="match status" value="1"/>
</dbReference>
<evidence type="ECO:0000256" key="2">
    <source>
        <dbReference type="ARBA" id="ARBA00004141"/>
    </source>
</evidence>
<keyword evidence="8" id="KW-0418">Kinase</keyword>
<dbReference type="PRINTS" id="PR00344">
    <property type="entry name" value="BCTRLSENSOR"/>
</dbReference>
<dbReference type="eggNOG" id="COG5000">
    <property type="taxonomic scope" value="Bacteria"/>
</dbReference>
<dbReference type="SMART" id="SM00387">
    <property type="entry name" value="HATPase_c"/>
    <property type="match status" value="1"/>
</dbReference>
<feature type="transmembrane region" description="Helical" evidence="13">
    <location>
        <begin position="194"/>
        <end position="216"/>
    </location>
</feature>
<evidence type="ECO:0000313" key="17">
    <source>
        <dbReference type="EMBL" id="AFM26845.1"/>
    </source>
</evidence>
<evidence type="ECO:0000256" key="12">
    <source>
        <dbReference type="ARBA" id="ARBA00023136"/>
    </source>
</evidence>
<gene>
    <name evidence="17" type="ordered locus">Desti_4208</name>
</gene>